<proteinExistence type="predicted"/>
<keyword evidence="3" id="KW-1185">Reference proteome</keyword>
<evidence type="ECO:0000256" key="1">
    <source>
        <dbReference type="SAM" id="Phobius"/>
    </source>
</evidence>
<feature type="transmembrane region" description="Helical" evidence="1">
    <location>
        <begin position="48"/>
        <end position="67"/>
    </location>
</feature>
<reference evidence="2" key="1">
    <citation type="journal article" date="2014" name="Int. J. Syst. Evol. Microbiol.">
        <title>Complete genome sequence of Corynebacterium casei LMG S-19264T (=DSM 44701T), isolated from a smear-ripened cheese.</title>
        <authorList>
            <consortium name="US DOE Joint Genome Institute (JGI-PGF)"/>
            <person name="Walter F."/>
            <person name="Albersmeier A."/>
            <person name="Kalinowski J."/>
            <person name="Ruckert C."/>
        </authorList>
    </citation>
    <scope>NUCLEOTIDE SEQUENCE</scope>
    <source>
        <strain evidence="2">JCM 5016</strain>
    </source>
</reference>
<dbReference type="RefSeq" id="WP_190055865.1">
    <property type="nucleotide sequence ID" value="NZ_BMWH01000002.1"/>
</dbReference>
<keyword evidence="1" id="KW-0472">Membrane</keyword>
<evidence type="ECO:0000313" key="3">
    <source>
        <dbReference type="Proteomes" id="UP000623010"/>
    </source>
</evidence>
<keyword evidence="1" id="KW-1133">Transmembrane helix</keyword>
<gene>
    <name evidence="2" type="ORF">GCM10010389_07970</name>
</gene>
<dbReference type="AlphaFoldDB" id="A0A918QXG4"/>
<evidence type="ECO:0000313" key="2">
    <source>
        <dbReference type="EMBL" id="GGZ72976.1"/>
    </source>
</evidence>
<sequence>MSAGTWARVALALACVWAGGYATGRGRPVRALTTWADWQVAYTSRRSPWFWLAVPIVAAAIAGLIVFRPRRSLRNWRAARDRDRRRARTAQIPIRLRSLHDQ</sequence>
<organism evidence="2 3">
    <name type="scientific">Streptomyces echinoruber</name>
    <dbReference type="NCBI Taxonomy" id="68898"/>
    <lineage>
        <taxon>Bacteria</taxon>
        <taxon>Bacillati</taxon>
        <taxon>Actinomycetota</taxon>
        <taxon>Actinomycetes</taxon>
        <taxon>Kitasatosporales</taxon>
        <taxon>Streptomycetaceae</taxon>
        <taxon>Streptomyces</taxon>
    </lineage>
</organism>
<dbReference type="Proteomes" id="UP000623010">
    <property type="component" value="Unassembled WGS sequence"/>
</dbReference>
<dbReference type="EMBL" id="BMWH01000002">
    <property type="protein sequence ID" value="GGZ72976.1"/>
    <property type="molecule type" value="Genomic_DNA"/>
</dbReference>
<reference evidence="2" key="2">
    <citation type="submission" date="2020-09" db="EMBL/GenBank/DDBJ databases">
        <authorList>
            <person name="Sun Q."/>
            <person name="Ohkuma M."/>
        </authorList>
    </citation>
    <scope>NUCLEOTIDE SEQUENCE</scope>
    <source>
        <strain evidence="2">JCM 5016</strain>
    </source>
</reference>
<keyword evidence="1" id="KW-0812">Transmembrane</keyword>
<comment type="caution">
    <text evidence="2">The sequence shown here is derived from an EMBL/GenBank/DDBJ whole genome shotgun (WGS) entry which is preliminary data.</text>
</comment>
<accession>A0A918QXG4</accession>
<name>A0A918QXG4_9ACTN</name>
<protein>
    <submittedName>
        <fullName evidence="2">Uncharacterized protein</fullName>
    </submittedName>
</protein>